<accession>C8X902</accession>
<dbReference type="NCBIfam" id="NF006743">
    <property type="entry name" value="PRK09270.1-2"/>
    <property type="match status" value="1"/>
</dbReference>
<dbReference type="Proteomes" id="UP000002218">
    <property type="component" value="Chromosome"/>
</dbReference>
<dbReference type="PANTHER" id="PTHR10285">
    <property type="entry name" value="URIDINE KINASE"/>
    <property type="match status" value="1"/>
</dbReference>
<evidence type="ECO:0000313" key="1">
    <source>
        <dbReference type="EMBL" id="ACV81100.1"/>
    </source>
</evidence>
<dbReference type="InterPro" id="IPR027417">
    <property type="entry name" value="P-loop_NTPase"/>
</dbReference>
<keyword evidence="2" id="KW-1185">Reference proteome</keyword>
<keyword evidence="1" id="KW-0808">Transferase</keyword>
<dbReference type="STRING" id="479431.Namu_4825"/>
<reference evidence="2" key="1">
    <citation type="submission" date="2009-09" db="EMBL/GenBank/DDBJ databases">
        <title>The complete genome of Nakamurella multipartita DSM 44233.</title>
        <authorList>
            <consortium name="US DOE Joint Genome Institute (JGI-PGF)"/>
            <person name="Lucas S."/>
            <person name="Copeland A."/>
            <person name="Lapidus A."/>
            <person name="Glavina del Rio T."/>
            <person name="Dalin E."/>
            <person name="Tice H."/>
            <person name="Bruce D."/>
            <person name="Goodwin L."/>
            <person name="Pitluck S."/>
            <person name="Kyrpides N."/>
            <person name="Mavromatis K."/>
            <person name="Ivanova N."/>
            <person name="Ovchinnikova G."/>
            <person name="Sims D."/>
            <person name="Meincke L."/>
            <person name="Brettin T."/>
            <person name="Detter J.C."/>
            <person name="Han C."/>
            <person name="Larimer F."/>
            <person name="Land M."/>
            <person name="Hauser L."/>
            <person name="Markowitz V."/>
            <person name="Cheng J.-F."/>
            <person name="Hugenholtz P."/>
            <person name="Woyke T."/>
            <person name="Wu D."/>
            <person name="Klenk H.-P."/>
            <person name="Eisen J.A."/>
        </authorList>
    </citation>
    <scope>NUCLEOTIDE SEQUENCE [LARGE SCALE GENOMIC DNA]</scope>
    <source>
        <strain evidence="2">ATCC 700099 / DSM 44233 / CIP 104796 / JCM 9543 / NBRC 105858 / Y-104</strain>
    </source>
</reference>
<dbReference type="GO" id="GO:0016301">
    <property type="term" value="F:kinase activity"/>
    <property type="evidence" value="ECO:0007669"/>
    <property type="project" value="UniProtKB-KW"/>
</dbReference>
<organism evidence="1 2">
    <name type="scientific">Nakamurella multipartita (strain ATCC 700099 / DSM 44233 / CIP 104796 / JCM 9543 / NBRC 105858 / Y-104)</name>
    <name type="common">Microsphaera multipartita</name>
    <dbReference type="NCBI Taxonomy" id="479431"/>
    <lineage>
        <taxon>Bacteria</taxon>
        <taxon>Bacillati</taxon>
        <taxon>Actinomycetota</taxon>
        <taxon>Actinomycetes</taxon>
        <taxon>Nakamurellales</taxon>
        <taxon>Nakamurellaceae</taxon>
        <taxon>Nakamurella</taxon>
    </lineage>
</organism>
<dbReference type="InParanoid" id="C8X902"/>
<dbReference type="Pfam" id="PF03308">
    <property type="entry name" value="MeaB"/>
    <property type="match status" value="1"/>
</dbReference>
<dbReference type="AlphaFoldDB" id="C8X902"/>
<dbReference type="eggNOG" id="COG0572">
    <property type="taxonomic scope" value="Bacteria"/>
</dbReference>
<proteinExistence type="predicted"/>
<keyword evidence="1" id="KW-0418">Kinase</keyword>
<gene>
    <name evidence="1" type="ordered locus">Namu_4825</name>
</gene>
<dbReference type="SUPFAM" id="SSF52540">
    <property type="entry name" value="P-loop containing nucleoside triphosphate hydrolases"/>
    <property type="match status" value="1"/>
</dbReference>
<sequence length="228" mass="24932">MRDTVAVSGDGLHELADRAQALVPADGRAILGIVGAPGSGKSTLADQLLAHLRRRCGDEWVAHVPMDGFHLADAQLRRLGSLDRKGAPDTFDADGYAHLLARIKAAPDEWIYVPGFERDLEQPIAAALVVPPAARLIITEGNYLLLDTPSWRAAWAAVDEVWSVLTEPAVRQQRLVARHIHFGKDPDVAREWVLTVDEPNAVLIDQGTDRADLFVHNAADGWRVAARR</sequence>
<dbReference type="EMBL" id="CP001737">
    <property type="protein sequence ID" value="ACV81100.1"/>
    <property type="molecule type" value="Genomic_DNA"/>
</dbReference>
<dbReference type="HOGENOM" id="CLU_067202_2_1_11"/>
<protein>
    <submittedName>
        <fullName evidence="1">Putative fructose transport system kinase</fullName>
    </submittedName>
</protein>
<dbReference type="Gene3D" id="3.40.50.300">
    <property type="entry name" value="P-loop containing nucleotide triphosphate hydrolases"/>
    <property type="match status" value="2"/>
</dbReference>
<evidence type="ECO:0000313" key="2">
    <source>
        <dbReference type="Proteomes" id="UP000002218"/>
    </source>
</evidence>
<reference evidence="1 2" key="2">
    <citation type="journal article" date="2010" name="Stand. Genomic Sci.">
        <title>Complete genome sequence of Nakamurella multipartita type strain (Y-104).</title>
        <authorList>
            <person name="Tice H."/>
            <person name="Mayilraj S."/>
            <person name="Sims D."/>
            <person name="Lapidus A."/>
            <person name="Nolan M."/>
            <person name="Lucas S."/>
            <person name="Glavina Del Rio T."/>
            <person name="Copeland A."/>
            <person name="Cheng J.F."/>
            <person name="Meincke L."/>
            <person name="Bruce D."/>
            <person name="Goodwin L."/>
            <person name="Pitluck S."/>
            <person name="Ivanova N."/>
            <person name="Mavromatis K."/>
            <person name="Ovchinnikova G."/>
            <person name="Pati A."/>
            <person name="Chen A."/>
            <person name="Palaniappan K."/>
            <person name="Land M."/>
            <person name="Hauser L."/>
            <person name="Chang Y.J."/>
            <person name="Jeffries C.D."/>
            <person name="Detter J.C."/>
            <person name="Brettin T."/>
            <person name="Rohde M."/>
            <person name="Goker M."/>
            <person name="Bristow J."/>
            <person name="Eisen J.A."/>
            <person name="Markowitz V."/>
            <person name="Hugenholtz P."/>
            <person name="Kyrpides N.C."/>
            <person name="Klenk H.P."/>
            <person name="Chen F."/>
        </authorList>
    </citation>
    <scope>NUCLEOTIDE SEQUENCE [LARGE SCALE GENOMIC DNA]</scope>
    <source>
        <strain evidence="2">ATCC 700099 / DSM 44233 / CIP 104796 / JCM 9543 / NBRC 105858 / Y-104</strain>
    </source>
</reference>
<dbReference type="KEGG" id="nml:Namu_4825"/>
<name>C8X902_NAKMY</name>